<comment type="caution">
    <text evidence="1">The sequence shown here is derived from an EMBL/GenBank/DDBJ whole genome shotgun (WGS) entry which is preliminary data.</text>
</comment>
<dbReference type="Proteomes" id="UP000050544">
    <property type="component" value="Unassembled WGS sequence"/>
</dbReference>
<evidence type="ECO:0000313" key="1">
    <source>
        <dbReference type="EMBL" id="KPL82526.1"/>
    </source>
</evidence>
<sequence>MKAQISEYLLPAICRNVTQNISAILFVDAPVVQFGKVFISFLSLRSERNGQDEEATGFE</sequence>
<evidence type="ECO:0000313" key="2">
    <source>
        <dbReference type="Proteomes" id="UP000050544"/>
    </source>
</evidence>
<name>A0A0P6YJF1_9CHLR</name>
<accession>A0A0P6YJF1</accession>
<gene>
    <name evidence="1" type="ORF">SE15_10345</name>
</gene>
<organism evidence="1 2">
    <name type="scientific">Thermanaerothrix daxensis</name>
    <dbReference type="NCBI Taxonomy" id="869279"/>
    <lineage>
        <taxon>Bacteria</taxon>
        <taxon>Bacillati</taxon>
        <taxon>Chloroflexota</taxon>
        <taxon>Anaerolineae</taxon>
        <taxon>Anaerolineales</taxon>
        <taxon>Anaerolineaceae</taxon>
        <taxon>Thermanaerothrix</taxon>
    </lineage>
</organism>
<dbReference type="EMBL" id="LGKO01000005">
    <property type="protein sequence ID" value="KPL82526.1"/>
    <property type="molecule type" value="Genomic_DNA"/>
</dbReference>
<proteinExistence type="predicted"/>
<reference evidence="1 2" key="1">
    <citation type="submission" date="2015-07" db="EMBL/GenBank/DDBJ databases">
        <title>Whole genome sequence of Thermanaerothrix daxensis DSM 23592.</title>
        <authorList>
            <person name="Hemp J."/>
            <person name="Ward L.M."/>
            <person name="Pace L.A."/>
            <person name="Fischer W.W."/>
        </authorList>
    </citation>
    <scope>NUCLEOTIDE SEQUENCE [LARGE SCALE GENOMIC DNA]</scope>
    <source>
        <strain evidence="1 2">GNS-1</strain>
    </source>
</reference>
<protein>
    <submittedName>
        <fullName evidence="1">Uncharacterized protein</fullName>
    </submittedName>
</protein>
<keyword evidence="2" id="KW-1185">Reference proteome</keyword>
<dbReference type="AlphaFoldDB" id="A0A0P6YJF1"/>